<evidence type="ECO:0000259" key="8">
    <source>
        <dbReference type="PROSITE" id="PS51405"/>
    </source>
</evidence>
<dbReference type="OrthoDB" id="407298at2759"/>
<keyword evidence="3" id="KW-0349">Heme</keyword>
<organism evidence="9 10">
    <name type="scientific">Gloeophyllum trabeum (strain ATCC 11539 / FP-39264 / Madison 617)</name>
    <name type="common">Brown rot fungus</name>
    <dbReference type="NCBI Taxonomy" id="670483"/>
    <lineage>
        <taxon>Eukaryota</taxon>
        <taxon>Fungi</taxon>
        <taxon>Dikarya</taxon>
        <taxon>Basidiomycota</taxon>
        <taxon>Agaricomycotina</taxon>
        <taxon>Agaricomycetes</taxon>
        <taxon>Gloeophyllales</taxon>
        <taxon>Gloeophyllaceae</taxon>
        <taxon>Gloeophyllum</taxon>
    </lineage>
</organism>
<dbReference type="Proteomes" id="UP000030669">
    <property type="component" value="Unassembled WGS sequence"/>
</dbReference>
<dbReference type="OMA" id="YGGVARC"/>
<evidence type="ECO:0000256" key="4">
    <source>
        <dbReference type="ARBA" id="ARBA00022723"/>
    </source>
</evidence>
<evidence type="ECO:0000256" key="1">
    <source>
        <dbReference type="ARBA" id="ARBA00001970"/>
    </source>
</evidence>
<dbReference type="SUPFAM" id="SSF47571">
    <property type="entry name" value="Cloroperoxidase"/>
    <property type="match status" value="1"/>
</dbReference>
<comment type="similarity">
    <text evidence="7">Belongs to the chloroperoxidase family.</text>
</comment>
<keyword evidence="10" id="KW-1185">Reference proteome</keyword>
<reference evidence="9 10" key="1">
    <citation type="journal article" date="2012" name="Science">
        <title>The Paleozoic origin of enzymatic lignin decomposition reconstructed from 31 fungal genomes.</title>
        <authorList>
            <person name="Floudas D."/>
            <person name="Binder M."/>
            <person name="Riley R."/>
            <person name="Barry K."/>
            <person name="Blanchette R.A."/>
            <person name="Henrissat B."/>
            <person name="Martinez A.T."/>
            <person name="Otillar R."/>
            <person name="Spatafora J.W."/>
            <person name="Yadav J.S."/>
            <person name="Aerts A."/>
            <person name="Benoit I."/>
            <person name="Boyd A."/>
            <person name="Carlson A."/>
            <person name="Copeland A."/>
            <person name="Coutinho P.M."/>
            <person name="de Vries R.P."/>
            <person name="Ferreira P."/>
            <person name="Findley K."/>
            <person name="Foster B."/>
            <person name="Gaskell J."/>
            <person name="Glotzer D."/>
            <person name="Gorecki P."/>
            <person name="Heitman J."/>
            <person name="Hesse C."/>
            <person name="Hori C."/>
            <person name="Igarashi K."/>
            <person name="Jurgens J.A."/>
            <person name="Kallen N."/>
            <person name="Kersten P."/>
            <person name="Kohler A."/>
            <person name="Kuees U."/>
            <person name="Kumar T.K.A."/>
            <person name="Kuo A."/>
            <person name="LaButti K."/>
            <person name="Larrondo L.F."/>
            <person name="Lindquist E."/>
            <person name="Ling A."/>
            <person name="Lombard V."/>
            <person name="Lucas S."/>
            <person name="Lundell T."/>
            <person name="Martin R."/>
            <person name="McLaughlin D.J."/>
            <person name="Morgenstern I."/>
            <person name="Morin E."/>
            <person name="Murat C."/>
            <person name="Nagy L.G."/>
            <person name="Nolan M."/>
            <person name="Ohm R.A."/>
            <person name="Patyshakuliyeva A."/>
            <person name="Rokas A."/>
            <person name="Ruiz-Duenas F.J."/>
            <person name="Sabat G."/>
            <person name="Salamov A."/>
            <person name="Samejima M."/>
            <person name="Schmutz J."/>
            <person name="Slot J.C."/>
            <person name="St John F."/>
            <person name="Stenlid J."/>
            <person name="Sun H."/>
            <person name="Sun S."/>
            <person name="Syed K."/>
            <person name="Tsang A."/>
            <person name="Wiebenga A."/>
            <person name="Young D."/>
            <person name="Pisabarro A."/>
            <person name="Eastwood D.C."/>
            <person name="Martin F."/>
            <person name="Cullen D."/>
            <person name="Grigoriev I.V."/>
            <person name="Hibbett D.S."/>
        </authorList>
    </citation>
    <scope>NUCLEOTIDE SEQUENCE [LARGE SCALE GENOMIC DNA]</scope>
    <source>
        <strain evidence="9 10">ATCC 11539</strain>
    </source>
</reference>
<evidence type="ECO:0000313" key="10">
    <source>
        <dbReference type="Proteomes" id="UP000030669"/>
    </source>
</evidence>
<feature type="non-terminal residue" evidence="9">
    <location>
        <position position="1"/>
    </location>
</feature>
<feature type="non-terminal residue" evidence="9">
    <location>
        <position position="177"/>
    </location>
</feature>
<keyword evidence="6" id="KW-0408">Iron</keyword>
<evidence type="ECO:0000313" key="9">
    <source>
        <dbReference type="EMBL" id="EPQ59848.1"/>
    </source>
</evidence>
<evidence type="ECO:0000256" key="2">
    <source>
        <dbReference type="ARBA" id="ARBA00022559"/>
    </source>
</evidence>
<dbReference type="GeneID" id="19305120"/>
<evidence type="ECO:0000256" key="6">
    <source>
        <dbReference type="ARBA" id="ARBA00023004"/>
    </source>
</evidence>
<comment type="cofactor">
    <cofactor evidence="1">
        <name>heme b</name>
        <dbReference type="ChEBI" id="CHEBI:60344"/>
    </cofactor>
</comment>
<evidence type="ECO:0000256" key="5">
    <source>
        <dbReference type="ARBA" id="ARBA00023002"/>
    </source>
</evidence>
<dbReference type="PANTHER" id="PTHR33577:SF9">
    <property type="entry name" value="PEROXIDASE STCC"/>
    <property type="match status" value="1"/>
</dbReference>
<proteinExistence type="inferred from homology"/>
<name>S7QKR0_GLOTA</name>
<dbReference type="eggNOG" id="ENOG502QTVQ">
    <property type="taxonomic scope" value="Eukaryota"/>
</dbReference>
<dbReference type="EMBL" id="KB469297">
    <property type="protein sequence ID" value="EPQ59848.1"/>
    <property type="molecule type" value="Genomic_DNA"/>
</dbReference>
<dbReference type="RefSeq" id="XP_007861642.1">
    <property type="nucleotide sequence ID" value="XM_007863451.1"/>
</dbReference>
<keyword evidence="2 9" id="KW-0575">Peroxidase</keyword>
<dbReference type="PROSITE" id="PS51405">
    <property type="entry name" value="HEME_HALOPEROXIDASE"/>
    <property type="match status" value="1"/>
</dbReference>
<dbReference type="GO" id="GO:0004601">
    <property type="term" value="F:peroxidase activity"/>
    <property type="evidence" value="ECO:0007669"/>
    <property type="project" value="UniProtKB-KW"/>
</dbReference>
<dbReference type="InterPro" id="IPR036851">
    <property type="entry name" value="Chloroperoxidase-like_sf"/>
</dbReference>
<dbReference type="AlphaFoldDB" id="S7QKR0"/>
<dbReference type="GO" id="GO:0046872">
    <property type="term" value="F:metal ion binding"/>
    <property type="evidence" value="ECO:0007669"/>
    <property type="project" value="UniProtKB-KW"/>
</dbReference>
<dbReference type="InterPro" id="IPR000028">
    <property type="entry name" value="Chloroperoxidase"/>
</dbReference>
<protein>
    <submittedName>
        <fullName evidence="9">Cloroperoxidase</fullName>
    </submittedName>
</protein>
<dbReference type="Gene3D" id="1.10.489.10">
    <property type="entry name" value="Chloroperoxidase-like"/>
    <property type="match status" value="1"/>
</dbReference>
<keyword evidence="5" id="KW-0560">Oxidoreductase</keyword>
<evidence type="ECO:0000256" key="3">
    <source>
        <dbReference type="ARBA" id="ARBA00022617"/>
    </source>
</evidence>
<keyword evidence="4" id="KW-0479">Metal-binding</keyword>
<sequence length="177" mass="19924">DDHPYIPRGATDSRAPCPALNTLANHGYLPRNGRKISQWDLIRALQQGYNCSLPLAIFLTWGGYLLLAQFGHISLDDLRRHEYIEHKASLVHGDAVDDEEYAPNAVVPELIEEFMRDADDSKFDARAIARARVRREATYTTPMDALHAELARGEVALVLGIFGGRDERVDADTLRNW</sequence>
<gene>
    <name evidence="9" type="primary">HTP2</name>
    <name evidence="9" type="ORF">GLOTRDRAFT_24220</name>
</gene>
<dbReference type="Pfam" id="PF01328">
    <property type="entry name" value="Peroxidase_2"/>
    <property type="match status" value="1"/>
</dbReference>
<accession>S7QKR0</accession>
<dbReference type="KEGG" id="gtr:GLOTRDRAFT_24220"/>
<dbReference type="HOGENOM" id="CLU_050230_5_0_1"/>
<evidence type="ECO:0000256" key="7">
    <source>
        <dbReference type="ARBA" id="ARBA00025795"/>
    </source>
</evidence>
<feature type="domain" description="Heme haloperoxidase family profile" evidence="8">
    <location>
        <begin position="1"/>
        <end position="177"/>
    </location>
</feature>
<dbReference type="PANTHER" id="PTHR33577">
    <property type="entry name" value="STERIGMATOCYSTIN BIOSYNTHESIS PEROXIDASE STCC-RELATED"/>
    <property type="match status" value="1"/>
</dbReference>